<proteinExistence type="predicted"/>
<sequence>MADRLSAIDQPTLERLVTGLREAERLWTPAGFPELARRFGWSIRLSSPAGVLADVPWPVRDGAVRAYFDGEGIRDVTVSLAETGGRPDAPAAFLLDVFALAVWTVTAVFGTPTSRSPGAEPEARWRGPEHTVRVTHVGTGVNLVLAANGFLEDWDAVGEEDGE</sequence>
<reference evidence="1 2" key="1">
    <citation type="submission" date="2021-03" db="EMBL/GenBank/DDBJ databases">
        <title>Actinoplanes flavus sp. nov., a novel actinomycete isolated from Coconut Palm rhizosphere soil.</title>
        <authorList>
            <person name="Luo X."/>
        </authorList>
    </citation>
    <scope>NUCLEOTIDE SEQUENCE [LARGE SCALE GENOMIC DNA]</scope>
    <source>
        <strain evidence="1 2">NEAU-H7</strain>
    </source>
</reference>
<dbReference type="EMBL" id="JAGFNS010000036">
    <property type="protein sequence ID" value="MBO3743212.1"/>
    <property type="molecule type" value="Genomic_DNA"/>
</dbReference>
<organism evidence="1 2">
    <name type="scientific">Actinoplanes flavus</name>
    <dbReference type="NCBI Taxonomy" id="2820290"/>
    <lineage>
        <taxon>Bacteria</taxon>
        <taxon>Bacillati</taxon>
        <taxon>Actinomycetota</taxon>
        <taxon>Actinomycetes</taxon>
        <taxon>Micromonosporales</taxon>
        <taxon>Micromonosporaceae</taxon>
        <taxon>Actinoplanes</taxon>
    </lineage>
</organism>
<accession>A0ABS3UXC3</accession>
<gene>
    <name evidence="1" type="ORF">J5X75_37515</name>
</gene>
<name>A0ABS3UXC3_9ACTN</name>
<keyword evidence="2" id="KW-1185">Reference proteome</keyword>
<dbReference type="InterPro" id="IPR046268">
    <property type="entry name" value="DUF6301"/>
</dbReference>
<evidence type="ECO:0000313" key="2">
    <source>
        <dbReference type="Proteomes" id="UP000679690"/>
    </source>
</evidence>
<evidence type="ECO:0000313" key="1">
    <source>
        <dbReference type="EMBL" id="MBO3743212.1"/>
    </source>
</evidence>
<dbReference type="Pfam" id="PF19818">
    <property type="entry name" value="DUF6301"/>
    <property type="match status" value="1"/>
</dbReference>
<comment type="caution">
    <text evidence="1">The sequence shown here is derived from an EMBL/GenBank/DDBJ whole genome shotgun (WGS) entry which is preliminary data.</text>
</comment>
<protein>
    <recommendedName>
        <fullName evidence="3">SUKH-3 immunity protein</fullName>
    </recommendedName>
</protein>
<dbReference type="Proteomes" id="UP000679690">
    <property type="component" value="Unassembled WGS sequence"/>
</dbReference>
<dbReference type="RefSeq" id="WP_208472411.1">
    <property type="nucleotide sequence ID" value="NZ_JAGFNS010000036.1"/>
</dbReference>
<evidence type="ECO:0008006" key="3">
    <source>
        <dbReference type="Google" id="ProtNLM"/>
    </source>
</evidence>